<name>A0A382JWL6_9ZZZZ</name>
<evidence type="ECO:0008006" key="3">
    <source>
        <dbReference type="Google" id="ProtNLM"/>
    </source>
</evidence>
<sequence>CRVVWRDRRVGMGLQFEHMDASAQTAIDDYVDGQNPPVSNTTEPDRET</sequence>
<dbReference type="AlphaFoldDB" id="A0A382JWL6"/>
<organism evidence="2">
    <name type="scientific">marine metagenome</name>
    <dbReference type="NCBI Taxonomy" id="408172"/>
    <lineage>
        <taxon>unclassified sequences</taxon>
        <taxon>metagenomes</taxon>
        <taxon>ecological metagenomes</taxon>
    </lineage>
</organism>
<reference evidence="2" key="1">
    <citation type="submission" date="2018-05" db="EMBL/GenBank/DDBJ databases">
        <authorList>
            <person name="Lanie J.A."/>
            <person name="Ng W.-L."/>
            <person name="Kazmierczak K.M."/>
            <person name="Andrzejewski T.M."/>
            <person name="Davidsen T.M."/>
            <person name="Wayne K.J."/>
            <person name="Tettelin H."/>
            <person name="Glass J.I."/>
            <person name="Rusch D."/>
            <person name="Podicherti R."/>
            <person name="Tsui H.-C.T."/>
            <person name="Winkler M.E."/>
        </authorList>
    </citation>
    <scope>NUCLEOTIDE SEQUENCE</scope>
</reference>
<dbReference type="EMBL" id="UINC01076499">
    <property type="protein sequence ID" value="SVC15732.1"/>
    <property type="molecule type" value="Genomic_DNA"/>
</dbReference>
<feature type="region of interest" description="Disordered" evidence="1">
    <location>
        <begin position="28"/>
        <end position="48"/>
    </location>
</feature>
<evidence type="ECO:0000313" key="2">
    <source>
        <dbReference type="EMBL" id="SVC15732.1"/>
    </source>
</evidence>
<accession>A0A382JWL6</accession>
<evidence type="ECO:0000256" key="1">
    <source>
        <dbReference type="SAM" id="MobiDB-lite"/>
    </source>
</evidence>
<feature type="non-terminal residue" evidence="2">
    <location>
        <position position="1"/>
    </location>
</feature>
<protein>
    <recommendedName>
        <fullName evidence="3">PilZ domain-containing protein</fullName>
    </recommendedName>
</protein>
<gene>
    <name evidence="2" type="ORF">METZ01_LOCUS268586</name>
</gene>
<proteinExistence type="predicted"/>